<dbReference type="Pfam" id="PF05648">
    <property type="entry name" value="PEX11"/>
    <property type="match status" value="1"/>
</dbReference>
<evidence type="ECO:0000256" key="4">
    <source>
        <dbReference type="ARBA" id="ARBA00046271"/>
    </source>
</evidence>
<evidence type="ECO:0000256" key="3">
    <source>
        <dbReference type="ARBA" id="ARBA00023140"/>
    </source>
</evidence>
<reference evidence="6 7" key="1">
    <citation type="journal article" name="Sci. Rep.">
        <title>Telomere-to-telomere assembled and centromere annotated genomes of the two main subspecies of the button mushroom Agaricus bisporus reveal especially polymorphic chromosome ends.</title>
        <authorList>
            <person name="Sonnenberg A.S.M."/>
            <person name="Sedaghat-Telgerd N."/>
            <person name="Lavrijssen B."/>
            <person name="Ohm R.A."/>
            <person name="Hendrickx P.M."/>
            <person name="Scholtmeijer K."/>
            <person name="Baars J.J.P."/>
            <person name="van Peer A."/>
        </authorList>
    </citation>
    <scope>NUCLEOTIDE SEQUENCE [LARGE SCALE GENOMIC DNA]</scope>
    <source>
        <strain evidence="6 7">H119_p4</strain>
    </source>
</reference>
<dbReference type="EMBL" id="JABXXO010000008">
    <property type="protein sequence ID" value="KAF7771590.1"/>
    <property type="molecule type" value="Genomic_DNA"/>
</dbReference>
<keyword evidence="3" id="KW-0576">Peroxisome</keyword>
<keyword evidence="1" id="KW-0962">Peroxisome biogenesis</keyword>
<dbReference type="GO" id="GO:0016559">
    <property type="term" value="P:peroxisome fission"/>
    <property type="evidence" value="ECO:0007669"/>
    <property type="project" value="InterPro"/>
</dbReference>
<sequence length="308" mass="35205">MSRPSKPLTVARLNDAILGCFGCFQPSATLDHLVRFLGTWGGSDKLFMVIQYTIKLIVPFLRLRARLQHRAGLRHEPISRAANACAKFDNMLGDSRTLWRFVGLLPILQWLISLERNQQPTRNIHVIERLQGWAMLAYYPLEHLYYLSSHGIIPNTVKNPLRSISQRKFIRLDPNTLGLWSCRCWALYVVLQFFHLRENRRLLRSRQKALRKAKGTGLTPAEKEELTQRWDAWWSEVVVNLGYLPLTIHWSLKKGLFKNELWTAIFGLIAGVASFRSGWRATALPSSPTSGKKDEGDSPPATGYDVPS</sequence>
<evidence type="ECO:0000313" key="7">
    <source>
        <dbReference type="Proteomes" id="UP000629468"/>
    </source>
</evidence>
<dbReference type="PANTHER" id="PTHR12652:SF25">
    <property type="entry name" value="MICROBODY (PEROXISOME) PROLIFERATION PROTEIN PEROXIN 11C (EUROFUNG)"/>
    <property type="match status" value="1"/>
</dbReference>
<dbReference type="Proteomes" id="UP000629468">
    <property type="component" value="Unassembled WGS sequence"/>
</dbReference>
<dbReference type="InterPro" id="IPR008733">
    <property type="entry name" value="PEX11"/>
</dbReference>
<comment type="caution">
    <text evidence="6">The sequence shown here is derived from an EMBL/GenBank/DDBJ whole genome shotgun (WGS) entry which is preliminary data.</text>
</comment>
<accession>A0A8H7F0U5</accession>
<proteinExistence type="predicted"/>
<dbReference type="GO" id="GO:0005778">
    <property type="term" value="C:peroxisomal membrane"/>
    <property type="evidence" value="ECO:0007669"/>
    <property type="project" value="UniProtKB-SubCell"/>
</dbReference>
<comment type="subcellular location">
    <subcellularLocation>
        <location evidence="4">Peroxisome membrane</location>
    </subcellularLocation>
</comment>
<evidence type="ECO:0000256" key="5">
    <source>
        <dbReference type="SAM" id="MobiDB-lite"/>
    </source>
</evidence>
<dbReference type="PANTHER" id="PTHR12652">
    <property type="entry name" value="PEROXISOMAL BIOGENESIS FACTOR 11"/>
    <property type="match status" value="1"/>
</dbReference>
<dbReference type="AlphaFoldDB" id="A0A8H7F0U5"/>
<gene>
    <name evidence="6" type="ORF">Agabi119p4_5901</name>
</gene>
<name>A0A8H7F0U5_AGABI</name>
<organism evidence="6 7">
    <name type="scientific">Agaricus bisporus var. burnettii</name>
    <dbReference type="NCBI Taxonomy" id="192524"/>
    <lineage>
        <taxon>Eukaryota</taxon>
        <taxon>Fungi</taxon>
        <taxon>Dikarya</taxon>
        <taxon>Basidiomycota</taxon>
        <taxon>Agaricomycotina</taxon>
        <taxon>Agaricomycetes</taxon>
        <taxon>Agaricomycetidae</taxon>
        <taxon>Agaricales</taxon>
        <taxon>Agaricineae</taxon>
        <taxon>Agaricaceae</taxon>
        <taxon>Agaricus</taxon>
    </lineage>
</organism>
<evidence type="ECO:0000313" key="6">
    <source>
        <dbReference type="EMBL" id="KAF7771590.1"/>
    </source>
</evidence>
<keyword evidence="2" id="KW-0472">Membrane</keyword>
<protein>
    <submittedName>
        <fullName evidence="6">Uncharacterized protein</fullName>
    </submittedName>
</protein>
<evidence type="ECO:0000256" key="2">
    <source>
        <dbReference type="ARBA" id="ARBA00023136"/>
    </source>
</evidence>
<feature type="region of interest" description="Disordered" evidence="5">
    <location>
        <begin position="283"/>
        <end position="308"/>
    </location>
</feature>
<evidence type="ECO:0000256" key="1">
    <source>
        <dbReference type="ARBA" id="ARBA00022593"/>
    </source>
</evidence>